<sequence>MNKQRKWLDAIAPFFPNLISLFLSSNTLNAQIIPDSTLPNNSVVNIDGQQQQITGGTEAGNNLFHSFAQFNVLTGETAHFQNPVAIQNIITRVTGGQISNIDGLIQANGNANLFLINPSGIIFSPNAQLNIGGSFLGTTADSLLFPNGIEFNANIGANVGAVREAPLLSINLPIGLQFGTNPGVIRVEGIGHSLKTNNPIFSPLLGPGESATGLRVPSHETLALVGGDIFIEGGILTAPGGRIELGAVGQGSVILNATSSGWTLDYQGLSNVANFKDIQLSQRALADVSGTESSSLQVQGRNLVISDGSLLLMQNQGTENDGDLRINTTESIEIRGFIPDGSISSGLRSETLGDGNGGNIVISTAKLLLDDSGIIDNRTFGQGSGGNIQVDASESIEAIGLTSIQLGQSGLLTANYSSGQSGNITVSTQNLTLRDGAILVSGVFGSALGGEVIVNATDSVKLIGTHPTFGNRSIIGTNVLGSGNANRVTVNTAHLFIENGGSVSTSTLASGHAGDLTINATESIEVNGTYDNNHKSAIASRNYISPPLIRQFRLPEMPSGDAGTIAINTPVLKIADQGEISVVNQGTGNPGQILINADTIMLNSQGSISALTREGSGGNITLNTRNLEVNNSTINASTSSSGNGGDININASESVEVIGTGYENLQEGIITPAVNRSLTLANFTTGIFTVSEGSGNSGNILIATPNFSARNGGLVATTTLGAGQGGEIIINAGNILTIDNSLLATGTFTNANSGDIHLTSQQMIAQGAAQALTSTFGSGKAGNLTVNVSESIDLIDPSNQSLFLATGLLASSAENAAGQGGNITVKTGRFNISDGAAVTVSGSGIGNAGNIFLEAVFLFLEQGIISATSAAGEGGNTTLKIGDILQLRNRSAISTRAGTEASGGGNGGNIRIDTPFLIAFPSENSDITANAFAGKGGNININSSGIYGLVERQQLTPRSDISASSQFGLDGNISINTEIDATAGLVELSTEAVDPNSLISQACADYQGSSFTVSGRGGLPSDPTQLLESLHPWQDVRFLSQDLSILLPILTLKFGIKKQNLLTNTRANNSVVEATGWVINQRGNIELFGDIPDGKNHVFFENKQCYAPVQ</sequence>
<evidence type="ECO:0000259" key="1">
    <source>
        <dbReference type="SMART" id="SM00912"/>
    </source>
</evidence>
<dbReference type="InterPro" id="IPR012334">
    <property type="entry name" value="Pectin_lyas_fold"/>
</dbReference>
<feature type="domain" description="Filamentous haemagglutinin FhaB/tRNA nuclease CdiA-like TPS" evidence="1">
    <location>
        <begin position="34"/>
        <end position="146"/>
    </location>
</feature>
<reference evidence="2 3" key="1">
    <citation type="journal article" date="2020" name="ISME J.">
        <title>Comparative genomics reveals insights into cyanobacterial evolution and habitat adaptation.</title>
        <authorList>
            <person name="Chen M.Y."/>
            <person name="Teng W.K."/>
            <person name="Zhao L."/>
            <person name="Hu C.X."/>
            <person name="Zhou Y.K."/>
            <person name="Han B.P."/>
            <person name="Song L.R."/>
            <person name="Shu W.S."/>
        </authorList>
    </citation>
    <scope>NUCLEOTIDE SEQUENCE [LARGE SCALE GENOMIC DNA]</scope>
    <source>
        <strain evidence="2 3">FACHB-1370</strain>
    </source>
</reference>
<dbReference type="Pfam" id="PF05860">
    <property type="entry name" value="TPS"/>
    <property type="match status" value="1"/>
</dbReference>
<keyword evidence="3" id="KW-1185">Reference proteome</keyword>
<evidence type="ECO:0000313" key="3">
    <source>
        <dbReference type="Proteomes" id="UP000641954"/>
    </source>
</evidence>
<dbReference type="InterPro" id="IPR011050">
    <property type="entry name" value="Pectin_lyase_fold/virulence"/>
</dbReference>
<dbReference type="RefSeq" id="WP_190880320.1">
    <property type="nucleotide sequence ID" value="NZ_JACJSK010000059.1"/>
</dbReference>
<accession>A0ABR8EK67</accession>
<dbReference type="NCBIfam" id="TIGR01901">
    <property type="entry name" value="adhes_NPXG"/>
    <property type="match status" value="1"/>
</dbReference>
<dbReference type="Proteomes" id="UP000641954">
    <property type="component" value="Unassembled WGS sequence"/>
</dbReference>
<dbReference type="Gene3D" id="2.160.20.10">
    <property type="entry name" value="Single-stranded right-handed beta-helix, Pectin lyase-like"/>
    <property type="match status" value="3"/>
</dbReference>
<protein>
    <submittedName>
        <fullName evidence="2">Filamentous hemagglutinin N-terminal domain-containing protein</fullName>
    </submittedName>
</protein>
<dbReference type="SMART" id="SM00912">
    <property type="entry name" value="Haemagg_act"/>
    <property type="match status" value="1"/>
</dbReference>
<comment type="caution">
    <text evidence="2">The sequence shown here is derived from an EMBL/GenBank/DDBJ whole genome shotgun (WGS) entry which is preliminary data.</text>
</comment>
<evidence type="ECO:0000313" key="2">
    <source>
        <dbReference type="EMBL" id="MBD2547143.1"/>
    </source>
</evidence>
<organism evidence="2 3">
    <name type="scientific">Planktothricoides raciborskii FACHB-1370</name>
    <dbReference type="NCBI Taxonomy" id="2949576"/>
    <lineage>
        <taxon>Bacteria</taxon>
        <taxon>Bacillati</taxon>
        <taxon>Cyanobacteriota</taxon>
        <taxon>Cyanophyceae</taxon>
        <taxon>Oscillatoriophycideae</taxon>
        <taxon>Oscillatoriales</taxon>
        <taxon>Oscillatoriaceae</taxon>
        <taxon>Planktothricoides</taxon>
    </lineage>
</organism>
<name>A0ABR8EK67_9CYAN</name>
<dbReference type="SUPFAM" id="SSF51126">
    <property type="entry name" value="Pectin lyase-like"/>
    <property type="match status" value="4"/>
</dbReference>
<dbReference type="InterPro" id="IPR008638">
    <property type="entry name" value="FhaB/CdiA-like_TPS"/>
</dbReference>
<dbReference type="EMBL" id="JACJSK010000059">
    <property type="protein sequence ID" value="MBD2547143.1"/>
    <property type="molecule type" value="Genomic_DNA"/>
</dbReference>
<gene>
    <name evidence="2" type="ORF">H6G72_25620</name>
</gene>
<proteinExistence type="predicted"/>